<dbReference type="InterPro" id="IPR017956">
    <property type="entry name" value="AT_hook_DNA-bd_motif"/>
</dbReference>
<proteinExistence type="predicted"/>
<protein>
    <submittedName>
        <fullName evidence="3">Uncharacterized protein</fullName>
    </submittedName>
</protein>
<evidence type="ECO:0000313" key="4">
    <source>
        <dbReference type="Proteomes" id="UP000578531"/>
    </source>
</evidence>
<feature type="region of interest" description="Disordered" evidence="2">
    <location>
        <begin position="1"/>
        <end position="26"/>
    </location>
</feature>
<keyword evidence="4" id="KW-1185">Reference proteome</keyword>
<dbReference type="EMBL" id="JACCJC010000040">
    <property type="protein sequence ID" value="KAF6233275.1"/>
    <property type="molecule type" value="Genomic_DNA"/>
</dbReference>
<feature type="compositionally biased region" description="Polar residues" evidence="2">
    <location>
        <begin position="181"/>
        <end position="197"/>
    </location>
</feature>
<gene>
    <name evidence="3" type="ORF">HO173_008566</name>
</gene>
<reference evidence="3 4" key="1">
    <citation type="journal article" date="2020" name="Genomics">
        <title>Complete, high-quality genomes from long-read metagenomic sequencing of two wolf lichen thalli reveals enigmatic genome architecture.</title>
        <authorList>
            <person name="McKenzie S.K."/>
            <person name="Walston R.F."/>
            <person name="Allen J.L."/>
        </authorList>
    </citation>
    <scope>NUCLEOTIDE SEQUENCE [LARGE SCALE GENOMIC DNA]</scope>
    <source>
        <strain evidence="3">WasteWater2</strain>
    </source>
</reference>
<dbReference type="AlphaFoldDB" id="A0A8H6L2M8"/>
<accession>A0A8H6L2M8</accession>
<feature type="compositionally biased region" description="Polar residues" evidence="2">
    <location>
        <begin position="143"/>
        <end position="155"/>
    </location>
</feature>
<comment type="caution">
    <text evidence="3">The sequence shown here is derived from an EMBL/GenBank/DDBJ whole genome shotgun (WGS) entry which is preliminary data.</text>
</comment>
<dbReference type="Proteomes" id="UP000578531">
    <property type="component" value="Unassembled WGS sequence"/>
</dbReference>
<feature type="coiled-coil region" evidence="1">
    <location>
        <begin position="42"/>
        <end position="76"/>
    </location>
</feature>
<dbReference type="RefSeq" id="XP_037162697.1">
    <property type="nucleotide sequence ID" value="XM_037310464.1"/>
</dbReference>
<feature type="compositionally biased region" description="Basic and acidic residues" evidence="2">
    <location>
        <begin position="203"/>
        <end position="220"/>
    </location>
</feature>
<dbReference type="PRINTS" id="PR00929">
    <property type="entry name" value="ATHOOK"/>
</dbReference>
<feature type="region of interest" description="Disordered" evidence="2">
    <location>
        <begin position="140"/>
        <end position="358"/>
    </location>
</feature>
<sequence length="447" mass="49065">MDAEQVGDLGRHLLGSIGYPRENPPRMVPMDPEMKKGMAAVNAHIEAQRLEAEAGMDTAENRKKAVEAGLAEKRRAWGARAWAMPLDGFKGIYGATEETEMKVYTRTYDLKHKFWGVKPVGMTIDDFWDLHDPQVERYDDANQETPASPEISMTGSPPMDPRQCIKPTAEPRRRQKLPHVTPTNRIGKSTTVSPKVNKSTRKSLADKVDSEHRGLGDQMREVAGTAHAAGRLTRKKEAVTASGAQQEPAVKDEGSAPFKRSRGRPATKAKPAMQDITASPPKRSRGRPSFKPKPAANDADAITSVRPRGCPPAKGKLAEKPPKQKKTPAVKGNSRISKSRQEKRRPAAPSTHKMRTRGEGPAELYQWIGSIYSSLSGAPAPLLEWLSYYVRQACEYDTIELVSNTSLKGLALALISRTGLRESGRTPRKTSSQKGDLVSTAMVAYTL</sequence>
<evidence type="ECO:0000256" key="1">
    <source>
        <dbReference type="SAM" id="Coils"/>
    </source>
</evidence>
<keyword evidence="1" id="KW-0175">Coiled coil</keyword>
<evidence type="ECO:0000256" key="2">
    <source>
        <dbReference type="SAM" id="MobiDB-lite"/>
    </source>
</evidence>
<dbReference type="GeneID" id="59290221"/>
<evidence type="ECO:0000313" key="3">
    <source>
        <dbReference type="EMBL" id="KAF6233275.1"/>
    </source>
</evidence>
<dbReference type="OrthoDB" id="5421471at2759"/>
<organism evidence="3 4">
    <name type="scientific">Letharia columbiana</name>
    <dbReference type="NCBI Taxonomy" id="112416"/>
    <lineage>
        <taxon>Eukaryota</taxon>
        <taxon>Fungi</taxon>
        <taxon>Dikarya</taxon>
        <taxon>Ascomycota</taxon>
        <taxon>Pezizomycotina</taxon>
        <taxon>Lecanoromycetes</taxon>
        <taxon>OSLEUM clade</taxon>
        <taxon>Lecanoromycetidae</taxon>
        <taxon>Lecanorales</taxon>
        <taxon>Lecanorineae</taxon>
        <taxon>Parmeliaceae</taxon>
        <taxon>Letharia</taxon>
    </lineage>
</organism>
<dbReference type="GO" id="GO:0003677">
    <property type="term" value="F:DNA binding"/>
    <property type="evidence" value="ECO:0007669"/>
    <property type="project" value="InterPro"/>
</dbReference>
<name>A0A8H6L2M8_9LECA</name>